<feature type="domain" description="DUF7823" evidence="2">
    <location>
        <begin position="144"/>
        <end position="259"/>
    </location>
</feature>
<dbReference type="InterPro" id="IPR021361">
    <property type="entry name" value="Tad2-like_dom"/>
</dbReference>
<dbReference type="OrthoDB" id="6448141at2"/>
<protein>
    <recommendedName>
        <fullName evidence="5">DUF2829 domain-containing protein</fullName>
    </recommendedName>
</protein>
<organism evidence="3 4">
    <name type="scientific">Xenorhabdus ishibashii</name>
    <dbReference type="NCBI Taxonomy" id="1034471"/>
    <lineage>
        <taxon>Bacteria</taxon>
        <taxon>Pseudomonadati</taxon>
        <taxon>Pseudomonadota</taxon>
        <taxon>Gammaproteobacteria</taxon>
        <taxon>Enterobacterales</taxon>
        <taxon>Morganellaceae</taxon>
        <taxon>Xenorhabdus</taxon>
    </lineage>
</organism>
<accession>A0A2D0KCV9</accession>
<comment type="caution">
    <text evidence="3">The sequence shown here is derived from an EMBL/GenBank/DDBJ whole genome shotgun (WGS) entry which is preliminary data.</text>
</comment>
<gene>
    <name evidence="3" type="ORF">Xish_00276</name>
</gene>
<evidence type="ECO:0000259" key="2">
    <source>
        <dbReference type="Pfam" id="PF25136"/>
    </source>
</evidence>
<dbReference type="EMBL" id="NJAK01000001">
    <property type="protein sequence ID" value="PHM61155.1"/>
    <property type="molecule type" value="Genomic_DNA"/>
</dbReference>
<reference evidence="3 4" key="1">
    <citation type="journal article" date="2017" name="Nat. Microbiol.">
        <title>Natural product diversity associated with the nematode symbionts Photorhabdus and Xenorhabdus.</title>
        <authorList>
            <person name="Tobias N.J."/>
            <person name="Wolff H."/>
            <person name="Djahanschiri B."/>
            <person name="Grundmann F."/>
            <person name="Kronenwerth M."/>
            <person name="Shi Y.M."/>
            <person name="Simonyi S."/>
            <person name="Grun P."/>
            <person name="Shapiro-Ilan D."/>
            <person name="Pidot S.J."/>
            <person name="Stinear T.P."/>
            <person name="Ebersberger I."/>
            <person name="Bode H.B."/>
        </authorList>
    </citation>
    <scope>NUCLEOTIDE SEQUENCE [LARGE SCALE GENOMIC DNA]</scope>
    <source>
        <strain evidence="3 4">DSM 22670</strain>
    </source>
</reference>
<dbReference type="Pfam" id="PF25136">
    <property type="entry name" value="DUF7823"/>
    <property type="match status" value="1"/>
</dbReference>
<dbReference type="Proteomes" id="UP000222168">
    <property type="component" value="Unassembled WGS sequence"/>
</dbReference>
<name>A0A2D0KCV9_9GAMM</name>
<dbReference type="Pfam" id="PF11195">
    <property type="entry name" value="Tad2-like"/>
    <property type="match status" value="1"/>
</dbReference>
<evidence type="ECO:0000313" key="4">
    <source>
        <dbReference type="Proteomes" id="UP000222168"/>
    </source>
</evidence>
<feature type="domain" description="Thoeris anti-defense 2-like" evidence="1">
    <location>
        <begin position="38"/>
        <end position="103"/>
    </location>
</feature>
<dbReference type="AlphaFoldDB" id="A0A2D0KCV9"/>
<sequence length="259" mass="29425">MPDVNKLDDKKCPFDPEQYKYNKKVDVEVDNVAPIGSLPWALIQVYVGKSVRRNGWDAQVEYIKLLPGSSDNNVLPQIGIIDKEGTTSWQPTQEDLMSCDWVLLSKITPVECMLSFDLTSGRGTPKNWNEPIAWGYVINTNWNPFGILSIKQNNIVDIVRIWAFLWNSGEFYFDVEVKPNEESRQRVVKLFQDNDLWVTVDGMVYNLGKPSLVGSTGVYGVGDYGVEFHSQHSEAQKLGVLLQQMQQTGQTKAFSLNWK</sequence>
<evidence type="ECO:0000313" key="3">
    <source>
        <dbReference type="EMBL" id="PHM61155.1"/>
    </source>
</evidence>
<evidence type="ECO:0000259" key="1">
    <source>
        <dbReference type="Pfam" id="PF11195"/>
    </source>
</evidence>
<dbReference type="RefSeq" id="WP_099116365.1">
    <property type="nucleotide sequence ID" value="NZ_NJAK01000001.1"/>
</dbReference>
<evidence type="ECO:0008006" key="5">
    <source>
        <dbReference type="Google" id="ProtNLM"/>
    </source>
</evidence>
<dbReference type="InterPro" id="IPR056725">
    <property type="entry name" value="DUF7823"/>
</dbReference>
<keyword evidence="4" id="KW-1185">Reference proteome</keyword>
<proteinExistence type="predicted"/>